<keyword evidence="1" id="KW-1133">Transmembrane helix</keyword>
<dbReference type="PATRIC" id="fig|862962.3.peg.4077"/>
<gene>
    <name evidence="2" type="ordered locus">BF638R_3924</name>
</gene>
<organism evidence="2 3">
    <name type="scientific">Bacteroides fragilis (strain 638R)</name>
    <dbReference type="NCBI Taxonomy" id="862962"/>
    <lineage>
        <taxon>Bacteria</taxon>
        <taxon>Pseudomonadati</taxon>
        <taxon>Bacteroidota</taxon>
        <taxon>Bacteroidia</taxon>
        <taxon>Bacteroidales</taxon>
        <taxon>Bacteroidaceae</taxon>
        <taxon>Bacteroides</taxon>
    </lineage>
</organism>
<accession>E1WNJ4</accession>
<name>E1WNJ4_BACF6</name>
<dbReference type="HOGENOM" id="CLU_2630724_0_0_10"/>
<keyword evidence="1" id="KW-0812">Transmembrane</keyword>
<keyword evidence="1" id="KW-0472">Membrane</keyword>
<evidence type="ECO:0000256" key="1">
    <source>
        <dbReference type="SAM" id="Phobius"/>
    </source>
</evidence>
<dbReference type="EMBL" id="FQ312004">
    <property type="protein sequence ID" value="CBW24370.1"/>
    <property type="molecule type" value="Genomic_DNA"/>
</dbReference>
<dbReference type="Proteomes" id="UP000008560">
    <property type="component" value="Chromosome"/>
</dbReference>
<evidence type="ECO:0000313" key="3">
    <source>
        <dbReference type="Proteomes" id="UP000008560"/>
    </source>
</evidence>
<evidence type="ECO:0000313" key="2">
    <source>
        <dbReference type="EMBL" id="CBW24370.1"/>
    </source>
</evidence>
<sequence>MEIDFKRIEIRYIVYFRNKVSLYLAEFDLMRKNKRFFNMMKLGHSHFFFAFFSVTYKIDIIVSLRYLGYTLVSLFIE</sequence>
<dbReference type="KEGG" id="bfg:BF638R_3924"/>
<proteinExistence type="predicted"/>
<reference evidence="2 3" key="1">
    <citation type="journal article" date="2010" name="Microbiology">
        <title>Twenty-eight divergent polysaccharide loci specifying within- and amongst-strain capsule diversity in three strains of Bacteroides fragilis.</title>
        <authorList>
            <person name="Patrick S."/>
            <person name="Blakely G.W."/>
            <person name="Houston S."/>
            <person name="Moore J."/>
            <person name="Abratt V.R."/>
            <person name="Bertalan M."/>
            <person name="Cerdeno-Tarraga A.M."/>
            <person name="Quail M.A."/>
            <person name="Corton N."/>
            <person name="Corton C."/>
            <person name="Bignell A."/>
            <person name="Barron A."/>
            <person name="Clark L."/>
            <person name="Bentley S.D."/>
            <person name="Parkhill J."/>
        </authorList>
    </citation>
    <scope>NUCLEOTIDE SEQUENCE [LARGE SCALE GENOMIC DNA]</scope>
    <source>
        <strain evidence="2 3">638R</strain>
    </source>
</reference>
<feature type="transmembrane region" description="Helical" evidence="1">
    <location>
        <begin position="47"/>
        <end position="67"/>
    </location>
</feature>
<dbReference type="AlphaFoldDB" id="E1WNJ4"/>
<protein>
    <submittedName>
        <fullName evidence="2">Putative membrane protein</fullName>
    </submittedName>
</protein>